<feature type="transmembrane region" description="Helical" evidence="8">
    <location>
        <begin position="81"/>
        <end position="100"/>
    </location>
</feature>
<dbReference type="GO" id="GO:0005886">
    <property type="term" value="C:plasma membrane"/>
    <property type="evidence" value="ECO:0007669"/>
    <property type="project" value="UniProtKB-SubCell"/>
</dbReference>
<sequence>MLISFLILRSKNPKMPVWAFMSFLAFISVLGRLVKIDEIPSIIDLNVIFFLIGMFSIVSLAESSGLLNMLSYWFISRLKSTLSVMMASSLIFGLMAAFAVNDTVAVMGPPIVYTISRATGLPLLPLLLLLAFSITIGSAATPMGNPQNVLISVSSGMKSPFISFVHYLFIPTILNLVLTSLLISFFFGIRQRRLEIGLIPEESLKSRKDAVISAISLVSVVILMLVNDILRLKNEPHIEEIGFIPFLVSSAMYFLVDEPRKLIKEVDWGTIMFFITMFIAMQGIWNSGVYRDIVSYLMPSRTNAAAEPLVISAISVLLSQLLSNVPFVKLFTEYMNALGYTGADVKAWITLAMSSTIAGNLTLFGAASNIIILEVVESKYKITIKFSTFLKIGSLVTAINILIYLLFIIFL</sequence>
<gene>
    <name evidence="10" type="ORF">ENO36_02750</name>
</gene>
<dbReference type="InterPro" id="IPR000802">
    <property type="entry name" value="Arsenical_pump_ArsB"/>
</dbReference>
<dbReference type="AlphaFoldDB" id="A0A7C2YTD0"/>
<feature type="transmembrane region" description="Helical" evidence="8">
    <location>
        <begin position="121"/>
        <end position="144"/>
    </location>
</feature>
<evidence type="ECO:0000256" key="5">
    <source>
        <dbReference type="ARBA" id="ARBA00022692"/>
    </source>
</evidence>
<evidence type="ECO:0000256" key="4">
    <source>
        <dbReference type="ARBA" id="ARBA00022475"/>
    </source>
</evidence>
<name>A0A7C2YTD0_9CREN</name>
<dbReference type="PRINTS" id="PR00758">
    <property type="entry name" value="ARSENICPUMP"/>
</dbReference>
<proteinExistence type="inferred from homology"/>
<evidence type="ECO:0000259" key="9">
    <source>
        <dbReference type="Pfam" id="PF03600"/>
    </source>
</evidence>
<evidence type="ECO:0000256" key="2">
    <source>
        <dbReference type="ARBA" id="ARBA00009843"/>
    </source>
</evidence>
<dbReference type="PANTHER" id="PTHR43302:SF5">
    <property type="entry name" value="TRANSPORTER ARSB-RELATED"/>
    <property type="match status" value="1"/>
</dbReference>
<evidence type="ECO:0000256" key="1">
    <source>
        <dbReference type="ARBA" id="ARBA00004651"/>
    </source>
</evidence>
<dbReference type="Proteomes" id="UP000885664">
    <property type="component" value="Unassembled WGS sequence"/>
</dbReference>
<feature type="transmembrane region" description="Helical" evidence="8">
    <location>
        <begin position="305"/>
        <end position="327"/>
    </location>
</feature>
<feature type="transmembrane region" description="Helical" evidence="8">
    <location>
        <begin position="41"/>
        <end position="61"/>
    </location>
</feature>
<keyword evidence="6 8" id="KW-1133">Transmembrane helix</keyword>
<feature type="domain" description="Citrate transporter-like" evidence="9">
    <location>
        <begin position="15"/>
        <end position="339"/>
    </location>
</feature>
<comment type="similarity">
    <text evidence="2">Belongs to the CitM (TC 2.A.11) transporter family.</text>
</comment>
<keyword evidence="5 8" id="KW-0812">Transmembrane</keyword>
<feature type="transmembrane region" description="Helical" evidence="8">
    <location>
        <begin position="210"/>
        <end position="226"/>
    </location>
</feature>
<dbReference type="EMBL" id="DSFE01000061">
    <property type="protein sequence ID" value="HEU97758.1"/>
    <property type="molecule type" value="Genomic_DNA"/>
</dbReference>
<reference evidence="10" key="1">
    <citation type="journal article" date="2020" name="mSystems">
        <title>Genome- and Community-Level Interaction Insights into Carbon Utilization and Element Cycling Functions of Hydrothermarchaeota in Hydrothermal Sediment.</title>
        <authorList>
            <person name="Zhou Z."/>
            <person name="Liu Y."/>
            <person name="Xu W."/>
            <person name="Pan J."/>
            <person name="Luo Z.H."/>
            <person name="Li M."/>
        </authorList>
    </citation>
    <scope>NUCLEOTIDE SEQUENCE [LARGE SCALE GENOMIC DNA]</scope>
    <source>
        <strain evidence="10">SpSt-1259</strain>
    </source>
</reference>
<comment type="subcellular location">
    <subcellularLocation>
        <location evidence="1">Cell membrane</location>
        <topology evidence="1">Multi-pass membrane protein</topology>
    </subcellularLocation>
</comment>
<comment type="caution">
    <text evidence="10">The sequence shown here is derived from an EMBL/GenBank/DDBJ whole genome shotgun (WGS) entry which is preliminary data.</text>
</comment>
<evidence type="ECO:0000256" key="6">
    <source>
        <dbReference type="ARBA" id="ARBA00022989"/>
    </source>
</evidence>
<dbReference type="PANTHER" id="PTHR43302">
    <property type="entry name" value="TRANSPORTER ARSB-RELATED"/>
    <property type="match status" value="1"/>
</dbReference>
<evidence type="ECO:0000256" key="8">
    <source>
        <dbReference type="SAM" id="Phobius"/>
    </source>
</evidence>
<dbReference type="Pfam" id="PF03600">
    <property type="entry name" value="CitMHS"/>
    <property type="match status" value="1"/>
</dbReference>
<keyword evidence="3" id="KW-0813">Transport</keyword>
<feature type="transmembrane region" description="Helical" evidence="8">
    <location>
        <begin position="348"/>
        <end position="372"/>
    </location>
</feature>
<protein>
    <submittedName>
        <fullName evidence="10">Anion transporter</fullName>
    </submittedName>
</protein>
<feature type="transmembrane region" description="Helical" evidence="8">
    <location>
        <begin position="268"/>
        <end position="285"/>
    </location>
</feature>
<organism evidence="10">
    <name type="scientific">Fervidicoccus fontis</name>
    <dbReference type="NCBI Taxonomy" id="683846"/>
    <lineage>
        <taxon>Archaea</taxon>
        <taxon>Thermoproteota</taxon>
        <taxon>Thermoprotei</taxon>
        <taxon>Fervidicoccales</taxon>
        <taxon>Fervidicoccaceae</taxon>
        <taxon>Fervidicoccus</taxon>
    </lineage>
</organism>
<dbReference type="GO" id="GO:0015105">
    <property type="term" value="F:arsenite transmembrane transporter activity"/>
    <property type="evidence" value="ECO:0007669"/>
    <property type="project" value="InterPro"/>
</dbReference>
<evidence type="ECO:0000313" key="10">
    <source>
        <dbReference type="EMBL" id="HEU97758.1"/>
    </source>
</evidence>
<feature type="transmembrane region" description="Helical" evidence="8">
    <location>
        <begin position="164"/>
        <end position="189"/>
    </location>
</feature>
<accession>A0A7C2YTD0</accession>
<dbReference type="InterPro" id="IPR004680">
    <property type="entry name" value="Cit_transptr-like_dom"/>
</dbReference>
<keyword evidence="7 8" id="KW-0472">Membrane</keyword>
<evidence type="ECO:0000256" key="7">
    <source>
        <dbReference type="ARBA" id="ARBA00023136"/>
    </source>
</evidence>
<keyword evidence="4" id="KW-1003">Cell membrane</keyword>
<evidence type="ECO:0000256" key="3">
    <source>
        <dbReference type="ARBA" id="ARBA00022448"/>
    </source>
</evidence>
<feature type="transmembrane region" description="Helical" evidence="8">
    <location>
        <begin position="15"/>
        <end position="34"/>
    </location>
</feature>
<feature type="transmembrane region" description="Helical" evidence="8">
    <location>
        <begin position="392"/>
        <end position="410"/>
    </location>
</feature>